<name>A0A2H0TLE2_9BACT</name>
<protein>
    <submittedName>
        <fullName evidence="2">Uncharacterized protein</fullName>
    </submittedName>
</protein>
<reference evidence="3" key="1">
    <citation type="submission" date="2017-09" db="EMBL/GenBank/DDBJ databases">
        <title>Depth-based differentiation of microbial function through sediment-hosted aquifers and enrichment of novel symbionts in the deep terrestrial subsurface.</title>
        <authorList>
            <person name="Probst A.J."/>
            <person name="Ladd B."/>
            <person name="Jarett J.K."/>
            <person name="Geller-Mcgrath D.E."/>
            <person name="Sieber C.M.K."/>
            <person name="Emerson J.B."/>
            <person name="Anantharaman K."/>
            <person name="Thomas B.C."/>
            <person name="Malmstrom R."/>
            <person name="Stieglmeier M."/>
            <person name="Klingl A."/>
            <person name="Woyke T."/>
            <person name="Ryan C.M."/>
            <person name="Banfield J.F."/>
        </authorList>
    </citation>
    <scope>NUCLEOTIDE SEQUENCE [LARGE SCALE GENOMIC DNA]</scope>
</reference>
<comment type="caution">
    <text evidence="2">The sequence shown here is derived from an EMBL/GenBank/DDBJ whole genome shotgun (WGS) entry which is preliminary data.</text>
</comment>
<feature type="transmembrane region" description="Helical" evidence="1">
    <location>
        <begin position="52"/>
        <end position="71"/>
    </location>
</feature>
<keyword evidence="1" id="KW-0472">Membrane</keyword>
<dbReference type="EMBL" id="PFCH01000021">
    <property type="protein sequence ID" value="PIR72959.1"/>
    <property type="molecule type" value="Genomic_DNA"/>
</dbReference>
<evidence type="ECO:0000313" key="3">
    <source>
        <dbReference type="Proteomes" id="UP000228508"/>
    </source>
</evidence>
<dbReference type="AlphaFoldDB" id="A0A2H0TLE2"/>
<gene>
    <name evidence="2" type="ORF">COV26_01080</name>
</gene>
<organism evidence="2 3">
    <name type="scientific">Candidatus Nealsonbacteria bacterium CG10_big_fil_rev_8_21_14_0_10_36_23</name>
    <dbReference type="NCBI Taxonomy" id="1974709"/>
    <lineage>
        <taxon>Bacteria</taxon>
        <taxon>Candidatus Nealsoniibacteriota</taxon>
    </lineage>
</organism>
<keyword evidence="1" id="KW-0812">Transmembrane</keyword>
<evidence type="ECO:0000256" key="1">
    <source>
        <dbReference type="SAM" id="Phobius"/>
    </source>
</evidence>
<dbReference type="Proteomes" id="UP000228508">
    <property type="component" value="Unassembled WGS sequence"/>
</dbReference>
<accession>A0A2H0TLE2</accession>
<sequence>MKKINKISKLFILAAMASFILSAVSFFIPILTPPKNLSVPGKTTFSEFLADLSFFLFFAGSLLVAVNTFFLKHENQ</sequence>
<evidence type="ECO:0000313" key="2">
    <source>
        <dbReference type="EMBL" id="PIR72959.1"/>
    </source>
</evidence>
<feature type="transmembrane region" description="Helical" evidence="1">
    <location>
        <begin position="12"/>
        <end position="32"/>
    </location>
</feature>
<keyword evidence="1" id="KW-1133">Transmembrane helix</keyword>
<proteinExistence type="predicted"/>